<reference evidence="1 2" key="1">
    <citation type="submission" date="2015-08" db="EMBL/GenBank/DDBJ databases">
        <title>Next Generation Sequencing and Analysis of the Genome of Puccinia sorghi L Schw, the Causal Agent of Maize Common Rust.</title>
        <authorList>
            <person name="Rochi L."/>
            <person name="Burguener G."/>
            <person name="Darino M."/>
            <person name="Turjanski A."/>
            <person name="Kreff E."/>
            <person name="Dieguez M.J."/>
            <person name="Sacco F."/>
        </authorList>
    </citation>
    <scope>NUCLEOTIDE SEQUENCE [LARGE SCALE GENOMIC DNA]</scope>
    <source>
        <strain evidence="1 2">RO10H11247</strain>
    </source>
</reference>
<dbReference type="PANTHER" id="PTHR14905">
    <property type="entry name" value="NG37"/>
    <property type="match status" value="1"/>
</dbReference>
<name>A0A0L6UYC7_9BASI</name>
<dbReference type="Pfam" id="PF07217">
    <property type="entry name" value="Het-C"/>
    <property type="match status" value="1"/>
</dbReference>
<proteinExistence type="predicted"/>
<dbReference type="InterPro" id="IPR010816">
    <property type="entry name" value="Het-C"/>
</dbReference>
<dbReference type="STRING" id="27349.A0A0L6UYC7"/>
<dbReference type="Proteomes" id="UP000037035">
    <property type="component" value="Unassembled WGS sequence"/>
</dbReference>
<comment type="caution">
    <text evidence="1">The sequence shown here is derived from an EMBL/GenBank/DDBJ whole genome shotgun (WGS) entry which is preliminary data.</text>
</comment>
<evidence type="ECO:0000313" key="2">
    <source>
        <dbReference type="Proteomes" id="UP000037035"/>
    </source>
</evidence>
<keyword evidence="2" id="KW-1185">Reference proteome</keyword>
<accession>A0A0L6UYC7</accession>
<dbReference type="InterPro" id="IPR052577">
    <property type="entry name" value="VWA7"/>
</dbReference>
<protein>
    <submittedName>
        <fullName evidence="1">Uncharacterized protein</fullName>
    </submittedName>
</protein>
<gene>
    <name evidence="1" type="ORF">VP01_3428g7</name>
</gene>
<dbReference type="PANTHER" id="PTHR14905:SF7">
    <property type="entry name" value="VON WILLEBRAND FACTOR A DOMAIN-CONTAINING PROTEIN 7"/>
    <property type="match status" value="1"/>
</dbReference>
<dbReference type="AlphaFoldDB" id="A0A0L6UYC7"/>
<dbReference type="EMBL" id="LAVV01008422">
    <property type="protein sequence ID" value="KNZ52850.1"/>
    <property type="molecule type" value="Genomic_DNA"/>
</dbReference>
<dbReference type="VEuPathDB" id="FungiDB:VP01_3428g7"/>
<evidence type="ECO:0000313" key="1">
    <source>
        <dbReference type="EMBL" id="KNZ52850.1"/>
    </source>
</evidence>
<dbReference type="OrthoDB" id="2506204at2759"/>
<organism evidence="1 2">
    <name type="scientific">Puccinia sorghi</name>
    <dbReference type="NCBI Taxonomy" id="27349"/>
    <lineage>
        <taxon>Eukaryota</taxon>
        <taxon>Fungi</taxon>
        <taxon>Dikarya</taxon>
        <taxon>Basidiomycota</taxon>
        <taxon>Pucciniomycotina</taxon>
        <taxon>Pucciniomycetes</taxon>
        <taxon>Pucciniales</taxon>
        <taxon>Pucciniaceae</taxon>
        <taxon>Puccinia</taxon>
    </lineage>
</organism>
<sequence length="65" mass="7146">MQSATGTLHSGSAAVINKQEQYEVFDNAFADDPTHSLLSKDHFALILNKPARNWAKIIVKHAVQA</sequence>